<name>A0AAE4U6Y7_9ACTN</name>
<dbReference type="AlphaFoldDB" id="A0AAE4U6Y7"/>
<dbReference type="EMBL" id="JAWLKJ010000001">
    <property type="protein sequence ID" value="MDV6298753.1"/>
    <property type="molecule type" value="Genomic_DNA"/>
</dbReference>
<dbReference type="Proteomes" id="UP001185873">
    <property type="component" value="Unassembled WGS sequence"/>
</dbReference>
<reference evidence="1" key="1">
    <citation type="submission" date="2023-10" db="EMBL/GenBank/DDBJ databases">
        <title>Development of a sustainable strategy for remediation of hydrocarbon-contaminated territories based on the waste exchange concept.</title>
        <authorList>
            <person name="Krivoruchko A."/>
        </authorList>
    </citation>
    <scope>NUCLEOTIDE SEQUENCE</scope>
    <source>
        <strain evidence="1">IEGM 1175</strain>
    </source>
</reference>
<dbReference type="GeneID" id="97418511"/>
<organism evidence="1 2">
    <name type="scientific">Dietzia maris</name>
    <dbReference type="NCBI Taxonomy" id="37915"/>
    <lineage>
        <taxon>Bacteria</taxon>
        <taxon>Bacillati</taxon>
        <taxon>Actinomycetota</taxon>
        <taxon>Actinomycetes</taxon>
        <taxon>Mycobacteriales</taxon>
        <taxon>Dietziaceae</taxon>
        <taxon>Dietzia</taxon>
    </lineage>
</organism>
<sequence>MTFPEFGSLAGVSGALGFLNDFLGAFGDMFSGLAYFTGGDFQEALTGGFLQ</sequence>
<proteinExistence type="predicted"/>
<comment type="caution">
    <text evidence="1">The sequence shown here is derived from an EMBL/GenBank/DDBJ whole genome shotgun (WGS) entry which is preliminary data.</text>
</comment>
<gene>
    <name evidence="1" type="ORF">R3P82_06460</name>
</gene>
<evidence type="ECO:0000313" key="2">
    <source>
        <dbReference type="Proteomes" id="UP001185873"/>
    </source>
</evidence>
<dbReference type="RefSeq" id="WP_167507209.1">
    <property type="nucleotide sequence ID" value="NZ_CANNAK010000003.1"/>
</dbReference>
<accession>A0AAE4U6Y7</accession>
<evidence type="ECO:0000313" key="1">
    <source>
        <dbReference type="EMBL" id="MDV6298753.1"/>
    </source>
</evidence>
<protein>
    <submittedName>
        <fullName evidence="1">Uncharacterized protein</fullName>
    </submittedName>
</protein>